<dbReference type="Pfam" id="PF00989">
    <property type="entry name" value="PAS"/>
    <property type="match status" value="1"/>
</dbReference>
<evidence type="ECO:0000259" key="13">
    <source>
        <dbReference type="PROSITE" id="PS50112"/>
    </source>
</evidence>
<dbReference type="Gene3D" id="4.10.280.10">
    <property type="entry name" value="Helix-loop-helix DNA-binding domain"/>
    <property type="match status" value="1"/>
</dbReference>
<dbReference type="PANTHER" id="PTHR10649:SF3">
    <property type="entry name" value="ARYL HYDROCARBON RECEPTOR REPRESSOR"/>
    <property type="match status" value="1"/>
</dbReference>
<dbReference type="SUPFAM" id="SSF55785">
    <property type="entry name" value="PYP-like sensor domain (PAS domain)"/>
    <property type="match status" value="1"/>
</dbReference>
<dbReference type="GO" id="GO:0004879">
    <property type="term" value="F:nuclear receptor activity"/>
    <property type="evidence" value="ECO:0007669"/>
    <property type="project" value="TreeGrafter"/>
</dbReference>
<dbReference type="GO" id="GO:0006805">
    <property type="term" value="P:xenobiotic metabolic process"/>
    <property type="evidence" value="ECO:0007669"/>
    <property type="project" value="InterPro"/>
</dbReference>
<dbReference type="GO" id="GO:0046983">
    <property type="term" value="F:protein dimerization activity"/>
    <property type="evidence" value="ECO:0007669"/>
    <property type="project" value="InterPro"/>
</dbReference>
<dbReference type="PROSITE" id="PS50888">
    <property type="entry name" value="BHLH"/>
    <property type="match status" value="1"/>
</dbReference>
<dbReference type="Proteomes" id="UP000322234">
    <property type="component" value="Unassembled WGS sequence"/>
</dbReference>
<feature type="region of interest" description="Disordered" evidence="12">
    <location>
        <begin position="491"/>
        <end position="556"/>
    </location>
</feature>
<dbReference type="SMART" id="SM00353">
    <property type="entry name" value="HLH"/>
    <property type="match status" value="1"/>
</dbReference>
<dbReference type="FunFam" id="3.30.450.20:FF:000056">
    <property type="entry name" value="aryl hydrocarbon receptor repressor"/>
    <property type="match status" value="1"/>
</dbReference>
<feature type="compositionally biased region" description="Basic and acidic residues" evidence="12">
    <location>
        <begin position="453"/>
        <end position="468"/>
    </location>
</feature>
<comment type="caution">
    <text evidence="15">The sequence shown here is derived from an EMBL/GenBank/DDBJ whole genome shotgun (WGS) entry which is preliminary data.</text>
</comment>
<comment type="subcellular location">
    <subcellularLocation>
        <location evidence="2">Cytoplasm</location>
    </subcellularLocation>
    <subcellularLocation>
        <location evidence="1">Nucleus</location>
    </subcellularLocation>
</comment>
<evidence type="ECO:0000313" key="15">
    <source>
        <dbReference type="EMBL" id="MXQ84146.1"/>
    </source>
</evidence>
<evidence type="ECO:0000256" key="6">
    <source>
        <dbReference type="ARBA" id="ARBA00023015"/>
    </source>
</evidence>
<evidence type="ECO:0000256" key="8">
    <source>
        <dbReference type="ARBA" id="ARBA00023163"/>
    </source>
</evidence>
<keyword evidence="6" id="KW-0805">Transcription regulation</keyword>
<evidence type="ECO:0000256" key="7">
    <source>
        <dbReference type="ARBA" id="ARBA00023125"/>
    </source>
</evidence>
<gene>
    <name evidence="15" type="ORF">E5288_WYG012144</name>
</gene>
<dbReference type="GO" id="GO:0005737">
    <property type="term" value="C:cytoplasm"/>
    <property type="evidence" value="ECO:0007669"/>
    <property type="project" value="UniProtKB-SubCell"/>
</dbReference>
<dbReference type="AlphaFoldDB" id="A0A6B0R6W1"/>
<evidence type="ECO:0000256" key="1">
    <source>
        <dbReference type="ARBA" id="ARBA00004123"/>
    </source>
</evidence>
<evidence type="ECO:0000256" key="9">
    <source>
        <dbReference type="ARBA" id="ARBA00023242"/>
    </source>
</evidence>
<dbReference type="InterPro" id="IPR000014">
    <property type="entry name" value="PAS"/>
</dbReference>
<dbReference type="SUPFAM" id="SSF47459">
    <property type="entry name" value="HLH, helix-loop-helix DNA-binding domain"/>
    <property type="match status" value="1"/>
</dbReference>
<feature type="region of interest" description="Disordered" evidence="12">
    <location>
        <begin position="40"/>
        <end position="64"/>
    </location>
</feature>
<feature type="domain" description="PAS" evidence="13">
    <location>
        <begin position="158"/>
        <end position="223"/>
    </location>
</feature>
<evidence type="ECO:0000256" key="4">
    <source>
        <dbReference type="ARBA" id="ARBA00022499"/>
    </source>
</evidence>
<keyword evidence="9" id="KW-0539">Nucleus</keyword>
<sequence>MGAPPAPRTGCKTEAAALATRWPFLVDRASSLNVHELGLPTVALGPNPRRPAVGAEKSNPSKRHRDRLNAELDHLASLLPLPPDIISKLDKLSVLRLSVSYLRVKSFFQGPQLCLQMLPGTALALQERCPRQPVAAAPSPGDRGPRGGSAGSTVLEGRLLLESLHGFALVVSAEGMIFYASATIVDYLGFHQTDVMHQNIYDYIHVDDRQDFCRQLHWAMDPPQAGCGQPLLSETGEDAVLGRLLRAQEGGADPPTEYSAFLTRCFICRVRCLLDSTSGFLTMQFQGRLKFLFGQNRRAPSGAALLPRLALFCVAAPLALPPGVEVRVKTVYLRAKHRADVPASTDAKAKAASSLCESELLGNTNYSAGRSNGENGLSLFRTPEDACRWGRVTARGPCLCLRGGPDLVLDPDGTSGAEEGEELGGLPRDVPPYSCRLESLGPVKHLDWAAGRHGQDDGSAKLKLEPGKADPFPTAPAHGACLPYLGAQGTVHSLRSSPSSHPPRPPPGACASRTSRALRDGHQGPAPPPTPGPFPQGGLDSRVPRPAVQHLPVGGYPAEDKLRGLLMPPGAPSHPALSLDVPIKMESDSGSEDAADGYRMSPAQVWLGAGNPAKRQLVTFPTRMHLKTEPGARLPLYTPPPGPGLLGAPPRPGRGLAPLHPTSCACLEPPPRLCMRGHQPFNLGCNCRAPGPAPAVKLEPLDSPLWAAHGQGGPPGLFSKSAPAAGMPPRDTQCAFLP</sequence>
<feature type="region of interest" description="Disordered" evidence="12">
    <location>
        <begin position="449"/>
        <end position="475"/>
    </location>
</feature>
<feature type="compositionally biased region" description="Pro residues" evidence="12">
    <location>
        <begin position="525"/>
        <end position="534"/>
    </location>
</feature>
<dbReference type="InterPro" id="IPR035965">
    <property type="entry name" value="PAS-like_dom_sf"/>
</dbReference>
<feature type="domain" description="BHLH" evidence="14">
    <location>
        <begin position="52"/>
        <end position="105"/>
    </location>
</feature>
<keyword evidence="4" id="KW-1017">Isopeptide bond</keyword>
<accession>A0A6B0R6W1</accession>
<dbReference type="GO" id="GO:0034751">
    <property type="term" value="C:aryl hydrocarbon receptor complex"/>
    <property type="evidence" value="ECO:0007669"/>
    <property type="project" value="TreeGrafter"/>
</dbReference>
<dbReference type="CDD" id="cd00130">
    <property type="entry name" value="PAS"/>
    <property type="match status" value="1"/>
</dbReference>
<keyword evidence="7" id="KW-0238">DNA-binding</keyword>
<evidence type="ECO:0000256" key="10">
    <source>
        <dbReference type="ARBA" id="ARBA00058894"/>
    </source>
</evidence>
<comment type="function">
    <text evidence="10">Mediates dioxin toxicity and is involved in regulation of cell growth and differentiation. Represses the transcription activity of AHR by competing with this transcription factor for heterodimer formation with the ARNT and subsequently binding to the xenobiotic response element (XRE) sequence present in the promoter regulatory region of variety of genes. Represses CYP1A1 by binding the XRE sequence and recruiting ANKRA2, HDAC4 and/or HDAC5. Autoregulates its expression by associating with its own XRE site.</text>
</comment>
<dbReference type="InterPro" id="IPR039091">
    <property type="entry name" value="AHR/AHRR"/>
</dbReference>
<keyword evidence="8" id="KW-0804">Transcription</keyword>
<evidence type="ECO:0000313" key="16">
    <source>
        <dbReference type="Proteomes" id="UP000322234"/>
    </source>
</evidence>
<evidence type="ECO:0000256" key="12">
    <source>
        <dbReference type="SAM" id="MobiDB-lite"/>
    </source>
</evidence>
<keyword evidence="5" id="KW-0832">Ubl conjugation</keyword>
<dbReference type="SMART" id="SM00091">
    <property type="entry name" value="PAS"/>
    <property type="match status" value="1"/>
</dbReference>
<dbReference type="Gene3D" id="3.30.450.20">
    <property type="entry name" value="PAS domain"/>
    <property type="match status" value="1"/>
</dbReference>
<reference evidence="15" key="1">
    <citation type="submission" date="2019-10" db="EMBL/GenBank/DDBJ databases">
        <title>The sequence and de novo assembly of the wild yak genome.</title>
        <authorList>
            <person name="Liu Y."/>
        </authorList>
    </citation>
    <scope>NUCLEOTIDE SEQUENCE [LARGE SCALE GENOMIC DNA]</scope>
    <source>
        <strain evidence="15">WY2019</strain>
    </source>
</reference>
<dbReference type="InterPro" id="IPR011598">
    <property type="entry name" value="bHLH_dom"/>
</dbReference>
<keyword evidence="16" id="KW-1185">Reference proteome</keyword>
<evidence type="ECO:0000259" key="14">
    <source>
        <dbReference type="PROSITE" id="PS50888"/>
    </source>
</evidence>
<dbReference type="FunFam" id="4.10.280.10:FF:000041">
    <property type="entry name" value="aryl hydrocarbon receptor repressor"/>
    <property type="match status" value="1"/>
</dbReference>
<dbReference type="GO" id="GO:0005634">
    <property type="term" value="C:nucleus"/>
    <property type="evidence" value="ECO:0007669"/>
    <property type="project" value="UniProtKB-SubCell"/>
</dbReference>
<dbReference type="GO" id="GO:0000976">
    <property type="term" value="F:transcription cis-regulatory region binding"/>
    <property type="evidence" value="ECO:0007669"/>
    <property type="project" value="TreeGrafter"/>
</dbReference>
<protein>
    <recommendedName>
        <fullName evidence="11">Aryl hydrocarbon receptor repressor</fullName>
    </recommendedName>
</protein>
<dbReference type="InterPro" id="IPR013767">
    <property type="entry name" value="PAS_fold"/>
</dbReference>
<dbReference type="PANTHER" id="PTHR10649">
    <property type="entry name" value="ARYL HYDROCARBON RECEPTOR"/>
    <property type="match status" value="1"/>
</dbReference>
<proteinExistence type="predicted"/>
<evidence type="ECO:0000256" key="5">
    <source>
        <dbReference type="ARBA" id="ARBA00022843"/>
    </source>
</evidence>
<keyword evidence="3" id="KW-0963">Cytoplasm</keyword>
<dbReference type="InterPro" id="IPR036638">
    <property type="entry name" value="HLH_DNA-bd_sf"/>
</dbReference>
<organism evidence="15 16">
    <name type="scientific">Bos mutus</name>
    <name type="common">wild yak</name>
    <dbReference type="NCBI Taxonomy" id="72004"/>
    <lineage>
        <taxon>Eukaryota</taxon>
        <taxon>Metazoa</taxon>
        <taxon>Chordata</taxon>
        <taxon>Craniata</taxon>
        <taxon>Vertebrata</taxon>
        <taxon>Euteleostomi</taxon>
        <taxon>Mammalia</taxon>
        <taxon>Eutheria</taxon>
        <taxon>Laurasiatheria</taxon>
        <taxon>Artiodactyla</taxon>
        <taxon>Ruminantia</taxon>
        <taxon>Pecora</taxon>
        <taxon>Bovidae</taxon>
        <taxon>Bovinae</taxon>
        <taxon>Bos</taxon>
    </lineage>
</organism>
<dbReference type="PROSITE" id="PS50112">
    <property type="entry name" value="PAS"/>
    <property type="match status" value="1"/>
</dbReference>
<evidence type="ECO:0000256" key="3">
    <source>
        <dbReference type="ARBA" id="ARBA00022490"/>
    </source>
</evidence>
<dbReference type="Pfam" id="PF00010">
    <property type="entry name" value="HLH"/>
    <property type="match status" value="1"/>
</dbReference>
<evidence type="ECO:0000256" key="11">
    <source>
        <dbReference type="ARBA" id="ARBA00071452"/>
    </source>
</evidence>
<evidence type="ECO:0000256" key="2">
    <source>
        <dbReference type="ARBA" id="ARBA00004496"/>
    </source>
</evidence>
<dbReference type="EMBL" id="VBQZ03000019">
    <property type="protein sequence ID" value="MXQ84146.1"/>
    <property type="molecule type" value="Genomic_DNA"/>
</dbReference>
<name>A0A6B0R6W1_9CETA</name>